<name>A0A199UA84_MANES</name>
<evidence type="ECO:0000313" key="1">
    <source>
        <dbReference type="EMBL" id="OAY21373.1"/>
    </source>
</evidence>
<accession>A0A199UA84</accession>
<dbReference type="AlphaFoldDB" id="A0A199UA84"/>
<dbReference type="EMBL" id="KV451035">
    <property type="protein sequence ID" value="OAY21373.1"/>
    <property type="molecule type" value="Genomic_DNA"/>
</dbReference>
<reference evidence="1" key="1">
    <citation type="submission" date="2016-02" db="EMBL/GenBank/DDBJ databases">
        <title>WGS assembly of Manihot esculenta.</title>
        <authorList>
            <person name="Bredeson J.V."/>
            <person name="Prochnik S.E."/>
            <person name="Lyons J.B."/>
            <person name="Schmutz J."/>
            <person name="Grimwood J."/>
            <person name="Vrebalov J."/>
            <person name="Bart R.S."/>
            <person name="Amuge T."/>
            <person name="Ferguson M.E."/>
            <person name="Green R."/>
            <person name="Putnam N."/>
            <person name="Stites J."/>
            <person name="Rounsley S."/>
            <person name="Rokhsar D.S."/>
        </authorList>
    </citation>
    <scope>NUCLEOTIDE SEQUENCE [LARGE SCALE GENOMIC DNA]</scope>
    <source>
        <tissue evidence="1">Leaf</tissue>
    </source>
</reference>
<sequence length="34" mass="4180">MEFTEQIPAMFYEQIVSFESQKLRMHPHLCSYEE</sequence>
<gene>
    <name evidence="1" type="ORF">MANES_S092800</name>
</gene>
<protein>
    <submittedName>
        <fullName evidence="1">Uncharacterized protein</fullName>
    </submittedName>
</protein>
<organism evidence="1">
    <name type="scientific">Manihot esculenta</name>
    <name type="common">Cassava</name>
    <name type="synonym">Jatropha manihot</name>
    <dbReference type="NCBI Taxonomy" id="3983"/>
    <lineage>
        <taxon>Eukaryota</taxon>
        <taxon>Viridiplantae</taxon>
        <taxon>Streptophyta</taxon>
        <taxon>Embryophyta</taxon>
        <taxon>Tracheophyta</taxon>
        <taxon>Spermatophyta</taxon>
        <taxon>Magnoliopsida</taxon>
        <taxon>eudicotyledons</taxon>
        <taxon>Gunneridae</taxon>
        <taxon>Pentapetalae</taxon>
        <taxon>rosids</taxon>
        <taxon>fabids</taxon>
        <taxon>Malpighiales</taxon>
        <taxon>Euphorbiaceae</taxon>
        <taxon>Crotonoideae</taxon>
        <taxon>Manihoteae</taxon>
        <taxon>Manihot</taxon>
    </lineage>
</organism>
<proteinExistence type="predicted"/>